<evidence type="ECO:0000256" key="9">
    <source>
        <dbReference type="ARBA" id="ARBA00023242"/>
    </source>
</evidence>
<dbReference type="GO" id="GO:0008270">
    <property type="term" value="F:zinc ion binding"/>
    <property type="evidence" value="ECO:0007669"/>
    <property type="project" value="UniProtKB-KW"/>
</dbReference>
<evidence type="ECO:0000259" key="13">
    <source>
        <dbReference type="PROSITE" id="PS51843"/>
    </source>
</evidence>
<dbReference type="Gene3D" id="3.30.50.10">
    <property type="entry name" value="Erythroid Transcription Factor GATA-1, subunit A"/>
    <property type="match status" value="1"/>
</dbReference>
<keyword evidence="15" id="KW-1185">Reference proteome</keyword>
<keyword evidence="4 10" id="KW-0862">Zinc</keyword>
<evidence type="ECO:0000259" key="12">
    <source>
        <dbReference type="PROSITE" id="PS51030"/>
    </source>
</evidence>
<sequence length="455" mass="50429">MEEAETGSSSPAAEEQPTSSHNGSLGIPQKSCRICGDTALNMNFGAVSCESCKAFFRRNAVKAKQLLCPFENACNIDIESRRWCQHCRMKKCIDMGMKKELIQKGKRPIGDCDADMSSVNGEPSSPPPETSSAPSSQSSVSPRPPSKKIKIKTESSSITSRTTTAVVPAETLQVMLGSTSGLSVSSPSPSAESFSSVNSNGDAALLDGCDLEVLCSFEKEKVVELIRANEEMIESNPSEDTVAVRRQENVRLVDVINMTDIAIRRLIKMCKRISGFKSLIQEDQISLLKGACFEMMILRAVTHYNLEKDCWRGPLETMIKVDVLKEARGNCYEEIKAFIHSFAPELRKDERLLLILGAITLFHPGRPTLEMRGQVAAQQSLYYFILHSYIRAKYGKGGLGTTEQLYMQMTAKVDLLHLLNDRHISMFMEVNPKDVEPLLIEIFDLKMAVANTQKL</sequence>
<dbReference type="InterPro" id="IPR001728">
    <property type="entry name" value="ThyrH_rcpt"/>
</dbReference>
<keyword evidence="7 10" id="KW-0804">Transcription</keyword>
<organism evidence="14 15">
    <name type="scientific">Ramazzottius varieornatus</name>
    <name type="common">Water bear</name>
    <name type="synonym">Tardigrade</name>
    <dbReference type="NCBI Taxonomy" id="947166"/>
    <lineage>
        <taxon>Eukaryota</taxon>
        <taxon>Metazoa</taxon>
        <taxon>Ecdysozoa</taxon>
        <taxon>Tardigrada</taxon>
        <taxon>Eutardigrada</taxon>
        <taxon>Parachela</taxon>
        <taxon>Hypsibioidea</taxon>
        <taxon>Ramazzottiidae</taxon>
        <taxon>Ramazzottius</taxon>
    </lineage>
</organism>
<dbReference type="PRINTS" id="PR00398">
    <property type="entry name" value="STRDHORMONER"/>
</dbReference>
<dbReference type="SUPFAM" id="SSF48508">
    <property type="entry name" value="Nuclear receptor ligand-binding domain"/>
    <property type="match status" value="1"/>
</dbReference>
<dbReference type="InterPro" id="IPR000536">
    <property type="entry name" value="Nucl_hrmn_rcpt_lig-bd"/>
</dbReference>
<feature type="region of interest" description="Disordered" evidence="11">
    <location>
        <begin position="107"/>
        <end position="163"/>
    </location>
</feature>
<feature type="compositionally biased region" description="Low complexity" evidence="11">
    <location>
        <begin position="154"/>
        <end position="163"/>
    </location>
</feature>
<keyword evidence="8 10" id="KW-0675">Receptor</keyword>
<dbReference type="InterPro" id="IPR001628">
    <property type="entry name" value="Znf_hrmn_rcpt"/>
</dbReference>
<evidence type="ECO:0000256" key="2">
    <source>
        <dbReference type="ARBA" id="ARBA00022723"/>
    </source>
</evidence>
<evidence type="ECO:0000256" key="11">
    <source>
        <dbReference type="SAM" id="MobiDB-lite"/>
    </source>
</evidence>
<keyword evidence="6 10" id="KW-0238">DNA-binding</keyword>
<dbReference type="EMBL" id="BDGG01000003">
    <property type="protein sequence ID" value="GAU96582.1"/>
    <property type="molecule type" value="Genomic_DNA"/>
</dbReference>
<dbReference type="Proteomes" id="UP000186922">
    <property type="component" value="Unassembled WGS sequence"/>
</dbReference>
<reference evidence="14 15" key="1">
    <citation type="journal article" date="2016" name="Nat. Commun.">
        <title>Extremotolerant tardigrade genome and improved radiotolerance of human cultured cells by tardigrade-unique protein.</title>
        <authorList>
            <person name="Hashimoto T."/>
            <person name="Horikawa D.D."/>
            <person name="Saito Y."/>
            <person name="Kuwahara H."/>
            <person name="Kozuka-Hata H."/>
            <person name="Shin-I T."/>
            <person name="Minakuchi Y."/>
            <person name="Ohishi K."/>
            <person name="Motoyama A."/>
            <person name="Aizu T."/>
            <person name="Enomoto A."/>
            <person name="Kondo K."/>
            <person name="Tanaka S."/>
            <person name="Hara Y."/>
            <person name="Koshikawa S."/>
            <person name="Sagara H."/>
            <person name="Miura T."/>
            <person name="Yokobori S."/>
            <person name="Miyagawa K."/>
            <person name="Suzuki Y."/>
            <person name="Kubo T."/>
            <person name="Oyama M."/>
            <person name="Kohara Y."/>
            <person name="Fujiyama A."/>
            <person name="Arakawa K."/>
            <person name="Katayama T."/>
            <person name="Toyoda A."/>
            <person name="Kunieda T."/>
        </authorList>
    </citation>
    <scope>NUCLEOTIDE SEQUENCE [LARGE SCALE GENOMIC DNA]</scope>
    <source>
        <strain evidence="14 15">YOKOZUNA-1</strain>
    </source>
</reference>
<dbReference type="GO" id="GO:0005634">
    <property type="term" value="C:nucleus"/>
    <property type="evidence" value="ECO:0007669"/>
    <property type="project" value="UniProtKB-SubCell"/>
</dbReference>
<dbReference type="PROSITE" id="PS51843">
    <property type="entry name" value="NR_LBD"/>
    <property type="match status" value="1"/>
</dbReference>
<feature type="compositionally biased region" description="Low complexity" evidence="11">
    <location>
        <begin position="130"/>
        <end position="141"/>
    </location>
</feature>
<keyword evidence="5 10" id="KW-0805">Transcription regulation</keyword>
<dbReference type="PRINTS" id="PR00546">
    <property type="entry name" value="THYROIDHORMR"/>
</dbReference>
<evidence type="ECO:0000256" key="3">
    <source>
        <dbReference type="ARBA" id="ARBA00022771"/>
    </source>
</evidence>
<dbReference type="PROSITE" id="PS00031">
    <property type="entry name" value="NUCLEAR_REC_DBD_1"/>
    <property type="match status" value="1"/>
</dbReference>
<dbReference type="STRING" id="947166.A0A1D1V944"/>
<evidence type="ECO:0000256" key="4">
    <source>
        <dbReference type="ARBA" id="ARBA00022833"/>
    </source>
</evidence>
<feature type="domain" description="Nuclear receptor" evidence="12">
    <location>
        <begin position="29"/>
        <end position="104"/>
    </location>
</feature>
<dbReference type="GO" id="GO:0045944">
    <property type="term" value="P:positive regulation of transcription by RNA polymerase II"/>
    <property type="evidence" value="ECO:0007669"/>
    <property type="project" value="TreeGrafter"/>
</dbReference>
<dbReference type="GO" id="GO:0000122">
    <property type="term" value="P:negative regulation of transcription by RNA polymerase II"/>
    <property type="evidence" value="ECO:0007669"/>
    <property type="project" value="TreeGrafter"/>
</dbReference>
<comment type="similarity">
    <text evidence="1">Belongs to the nuclear hormone receptor family. NR1 subfamily.</text>
</comment>
<evidence type="ECO:0000256" key="10">
    <source>
        <dbReference type="RuleBase" id="RU004334"/>
    </source>
</evidence>
<dbReference type="SMART" id="SM00430">
    <property type="entry name" value="HOLI"/>
    <property type="match status" value="1"/>
</dbReference>
<evidence type="ECO:0000256" key="5">
    <source>
        <dbReference type="ARBA" id="ARBA00023015"/>
    </source>
</evidence>
<dbReference type="GO" id="GO:0004879">
    <property type="term" value="F:nuclear receptor activity"/>
    <property type="evidence" value="ECO:0007669"/>
    <property type="project" value="InterPro"/>
</dbReference>
<dbReference type="PANTHER" id="PTHR24082:SF283">
    <property type="entry name" value="NUCLEAR HORMONE RECEPTOR HR96"/>
    <property type="match status" value="1"/>
</dbReference>
<protein>
    <submittedName>
        <fullName evidence="14">HR48/HR96</fullName>
    </submittedName>
</protein>
<comment type="subcellular location">
    <subcellularLocation>
        <location evidence="10">Nucleus</location>
    </subcellularLocation>
</comment>
<feature type="compositionally biased region" description="Polar residues" evidence="11">
    <location>
        <begin position="1"/>
        <end position="23"/>
    </location>
</feature>
<evidence type="ECO:0000256" key="7">
    <source>
        <dbReference type="ARBA" id="ARBA00023163"/>
    </source>
</evidence>
<dbReference type="InterPro" id="IPR013088">
    <property type="entry name" value="Znf_NHR/GATA"/>
</dbReference>
<keyword evidence="9 10" id="KW-0539">Nucleus</keyword>
<dbReference type="AlphaFoldDB" id="A0A1D1V944"/>
<evidence type="ECO:0000256" key="6">
    <source>
        <dbReference type="ARBA" id="ARBA00023125"/>
    </source>
</evidence>
<dbReference type="SMART" id="SM00399">
    <property type="entry name" value="ZnF_C4"/>
    <property type="match status" value="1"/>
</dbReference>
<feature type="domain" description="NR LBD" evidence="13">
    <location>
        <begin position="218"/>
        <end position="449"/>
    </location>
</feature>
<dbReference type="GO" id="GO:0030154">
    <property type="term" value="P:cell differentiation"/>
    <property type="evidence" value="ECO:0007669"/>
    <property type="project" value="TreeGrafter"/>
</dbReference>
<proteinExistence type="inferred from homology"/>
<evidence type="ECO:0000256" key="1">
    <source>
        <dbReference type="ARBA" id="ARBA00008092"/>
    </source>
</evidence>
<feature type="region of interest" description="Disordered" evidence="11">
    <location>
        <begin position="1"/>
        <end position="25"/>
    </location>
</feature>
<name>A0A1D1V944_RAMVA</name>
<gene>
    <name evidence="14" type="primary">RvY_08010-1</name>
    <name evidence="14" type="synonym">RvY_08010.1</name>
    <name evidence="14" type="ORF">RvY_08010</name>
</gene>
<dbReference type="OrthoDB" id="6355676at2759"/>
<accession>A0A1D1V944</accession>
<evidence type="ECO:0000313" key="15">
    <source>
        <dbReference type="Proteomes" id="UP000186922"/>
    </source>
</evidence>
<keyword evidence="2 10" id="KW-0479">Metal-binding</keyword>
<dbReference type="SUPFAM" id="SSF57716">
    <property type="entry name" value="Glucocorticoid receptor-like (DNA-binding domain)"/>
    <property type="match status" value="1"/>
</dbReference>
<keyword evidence="3 10" id="KW-0863">Zinc-finger</keyword>
<dbReference type="PROSITE" id="PS51030">
    <property type="entry name" value="NUCLEAR_REC_DBD_2"/>
    <property type="match status" value="1"/>
</dbReference>
<dbReference type="InterPro" id="IPR035500">
    <property type="entry name" value="NHR-like_dom_sf"/>
</dbReference>
<evidence type="ECO:0000313" key="14">
    <source>
        <dbReference type="EMBL" id="GAU96582.1"/>
    </source>
</evidence>
<dbReference type="InterPro" id="IPR001723">
    <property type="entry name" value="Nuclear_hrmn_rcpt"/>
</dbReference>
<dbReference type="Pfam" id="PF00104">
    <property type="entry name" value="Hormone_recep"/>
    <property type="match status" value="1"/>
</dbReference>
<evidence type="ECO:0000256" key="8">
    <source>
        <dbReference type="ARBA" id="ARBA00023170"/>
    </source>
</evidence>
<dbReference type="Gene3D" id="1.10.565.10">
    <property type="entry name" value="Retinoid X Receptor"/>
    <property type="match status" value="1"/>
</dbReference>
<comment type="caution">
    <text evidence="14">The sequence shown here is derived from an EMBL/GenBank/DDBJ whole genome shotgun (WGS) entry which is preliminary data.</text>
</comment>
<dbReference type="Pfam" id="PF00105">
    <property type="entry name" value="zf-C4"/>
    <property type="match status" value="1"/>
</dbReference>
<dbReference type="PRINTS" id="PR00047">
    <property type="entry name" value="STROIDFINGER"/>
</dbReference>
<dbReference type="PANTHER" id="PTHR24082">
    <property type="entry name" value="NUCLEAR HORMONE RECEPTOR"/>
    <property type="match status" value="1"/>
</dbReference>
<dbReference type="GO" id="GO:0000978">
    <property type="term" value="F:RNA polymerase II cis-regulatory region sequence-specific DNA binding"/>
    <property type="evidence" value="ECO:0007669"/>
    <property type="project" value="TreeGrafter"/>
</dbReference>
<dbReference type="InterPro" id="IPR050234">
    <property type="entry name" value="Nuclear_hormone_rcpt_NR1"/>
</dbReference>